<evidence type="ECO:0000313" key="3">
    <source>
        <dbReference type="EMBL" id="CAB4212984.1"/>
    </source>
</evidence>
<reference evidence="1" key="1">
    <citation type="submission" date="2020-04" db="EMBL/GenBank/DDBJ databases">
        <authorList>
            <person name="Chiriac C."/>
            <person name="Salcher M."/>
            <person name="Ghai R."/>
            <person name="Kavagutti S V."/>
        </authorList>
    </citation>
    <scope>NUCLEOTIDE SEQUENCE</scope>
</reference>
<evidence type="ECO:0000313" key="2">
    <source>
        <dbReference type="EMBL" id="CAB4183137.1"/>
    </source>
</evidence>
<evidence type="ECO:0000313" key="1">
    <source>
        <dbReference type="EMBL" id="CAB4149829.1"/>
    </source>
</evidence>
<name>A0A6J5N1J7_9CAUD</name>
<dbReference type="EMBL" id="LR797038">
    <property type="protein sequence ID" value="CAB4183137.1"/>
    <property type="molecule type" value="Genomic_DNA"/>
</dbReference>
<accession>A0A6J5N1J7</accession>
<organism evidence="1">
    <name type="scientific">uncultured Caudovirales phage</name>
    <dbReference type="NCBI Taxonomy" id="2100421"/>
    <lineage>
        <taxon>Viruses</taxon>
        <taxon>Duplodnaviria</taxon>
        <taxon>Heunggongvirae</taxon>
        <taxon>Uroviricota</taxon>
        <taxon>Caudoviricetes</taxon>
        <taxon>Peduoviridae</taxon>
        <taxon>Maltschvirus</taxon>
        <taxon>Maltschvirus maltsch</taxon>
    </lineage>
</organism>
<protein>
    <submittedName>
        <fullName evidence="1">Uncharacterized protein</fullName>
    </submittedName>
</protein>
<gene>
    <name evidence="2" type="ORF">UFOVP1081_39</name>
    <name evidence="3" type="ORF">UFOVP1433_39</name>
    <name evidence="1" type="ORF">UFOVP553_39</name>
</gene>
<proteinExistence type="predicted"/>
<dbReference type="EMBL" id="LR796529">
    <property type="protein sequence ID" value="CAB4149829.1"/>
    <property type="molecule type" value="Genomic_DNA"/>
</dbReference>
<dbReference type="EMBL" id="LR797392">
    <property type="protein sequence ID" value="CAB4212984.1"/>
    <property type="molecule type" value="Genomic_DNA"/>
</dbReference>
<sequence length="198" mass="21426">MMAYLDTVSSAAPPHGGAYNTSPVRIGVALEDRARRIVAWRVFLIDPPSGTFGDTEWMSRYGVMDGFPDPDAESAAGVGLQLSALLASAGFVVSHFPTFHMKQLGQLIEINPHWVTADTCKLSQVDCAIPAKIGRAFKAPKLTEALEHYTGAPLDITGMGWLDAGLAFLNATRCVYWRSQRLGIPPDPIGTQPQGWDL</sequence>